<comment type="similarity">
    <text evidence="1">Belongs to the polysaccharide synthase family.</text>
</comment>
<dbReference type="InterPro" id="IPR003869">
    <property type="entry name" value="Polysac_CapD-like"/>
</dbReference>
<evidence type="ECO:0000313" key="4">
    <source>
        <dbReference type="Proteomes" id="UP000029643"/>
    </source>
</evidence>
<name>A0A090WN52_9FLAO</name>
<reference evidence="3 4" key="1">
    <citation type="journal article" date="2014" name="Genome Announc.">
        <title>Draft Genome Sequences of Marine Flavobacterium Algibacter lectus Strains SS8 and NR4.</title>
        <authorList>
            <person name="Takatani N."/>
            <person name="Nakanishi M."/>
            <person name="Meirelles P."/>
            <person name="Mino S."/>
            <person name="Suda W."/>
            <person name="Oshima K."/>
            <person name="Hattori M."/>
            <person name="Ohkuma M."/>
            <person name="Hosokawa M."/>
            <person name="Miyashita K."/>
            <person name="Thompson F.L."/>
            <person name="Niwa A."/>
            <person name="Sawabe T."/>
            <person name="Sawabe T."/>
        </authorList>
    </citation>
    <scope>NUCLEOTIDE SEQUENCE [LARGE SCALE GENOMIC DNA]</scope>
    <source>
        <strain evidence="4">JCM19274</strain>
    </source>
</reference>
<dbReference type="CDD" id="cd05237">
    <property type="entry name" value="UDP_invert_4-6DH_SDR_e"/>
    <property type="match status" value="1"/>
</dbReference>
<evidence type="ECO:0000313" key="3">
    <source>
        <dbReference type="EMBL" id="GAL77648.1"/>
    </source>
</evidence>
<dbReference type="AlphaFoldDB" id="A0A090WN52"/>
<dbReference type="SUPFAM" id="SSF51735">
    <property type="entry name" value="NAD(P)-binding Rossmann-fold domains"/>
    <property type="match status" value="1"/>
</dbReference>
<sequence>MDTATQNQIDYLLKTSGLFPEIEKPSRTILEFDFKNETILITGAAGSIGSELAKQISKYSFKNLILIDIAESPLHDLINEPEFENRTNVNFLILNITQKESLEHLFLTLKPTVIFHAAAYKHVPLMELNPFESIKVNILATQILADLSVINGVKKFIYISTDKAVNPISIMGISKRIAEDYLLSLSTSKSTIFIATRFGNIFGSNGSVVPLFKKRIEIGEPVIITHKAISRYFINKEKACELILKISQNKYQKNTLLTFNMGNSIKIIDLVERLTLFCNKKQVDLKFTTLRPGEKLHEDLVSENEILIPSEDKDILIVQKKTQSIFPINYLKRISEIKAFTPPNKEVKALLVSYFKN</sequence>
<dbReference type="STRING" id="221126.SAMN04489722_102250"/>
<dbReference type="RefSeq" id="WP_052415800.1">
    <property type="nucleotide sequence ID" value="NZ_BBNU01000001.1"/>
</dbReference>
<feature type="domain" description="Polysaccharide biosynthesis protein CapD-like" evidence="2">
    <location>
        <begin position="39"/>
        <end position="319"/>
    </location>
</feature>
<gene>
    <name evidence="3" type="ORF">JCM19274_5361</name>
</gene>
<dbReference type="EMBL" id="BBNU01000001">
    <property type="protein sequence ID" value="GAL77648.1"/>
    <property type="molecule type" value="Genomic_DNA"/>
</dbReference>
<dbReference type="InterPro" id="IPR051203">
    <property type="entry name" value="Polysaccharide_Synthase-Rel"/>
</dbReference>
<dbReference type="InterPro" id="IPR036291">
    <property type="entry name" value="NAD(P)-bd_dom_sf"/>
</dbReference>
<dbReference type="Proteomes" id="UP000029643">
    <property type="component" value="Unassembled WGS sequence"/>
</dbReference>
<evidence type="ECO:0000259" key="2">
    <source>
        <dbReference type="Pfam" id="PF02719"/>
    </source>
</evidence>
<dbReference type="Gene3D" id="3.40.50.720">
    <property type="entry name" value="NAD(P)-binding Rossmann-like Domain"/>
    <property type="match status" value="1"/>
</dbReference>
<organism evidence="3 4">
    <name type="scientific">Algibacter lectus</name>
    <dbReference type="NCBI Taxonomy" id="221126"/>
    <lineage>
        <taxon>Bacteria</taxon>
        <taxon>Pseudomonadati</taxon>
        <taxon>Bacteroidota</taxon>
        <taxon>Flavobacteriia</taxon>
        <taxon>Flavobacteriales</taxon>
        <taxon>Flavobacteriaceae</taxon>
        <taxon>Algibacter</taxon>
    </lineage>
</organism>
<evidence type="ECO:0000256" key="1">
    <source>
        <dbReference type="ARBA" id="ARBA00007430"/>
    </source>
</evidence>
<accession>A0A090WN52</accession>
<protein>
    <submittedName>
        <fullName evidence="3">UDP-N-acetylglucosamine 4,6-dehydratase</fullName>
    </submittedName>
</protein>
<dbReference type="Pfam" id="PF02719">
    <property type="entry name" value="Polysacc_synt_2"/>
    <property type="match status" value="1"/>
</dbReference>
<comment type="caution">
    <text evidence="3">The sequence shown here is derived from an EMBL/GenBank/DDBJ whole genome shotgun (WGS) entry which is preliminary data.</text>
</comment>
<proteinExistence type="inferred from homology"/>
<dbReference type="PANTHER" id="PTHR43318">
    <property type="entry name" value="UDP-N-ACETYLGLUCOSAMINE 4,6-DEHYDRATASE"/>
    <property type="match status" value="1"/>
</dbReference>
<dbReference type="PANTHER" id="PTHR43318:SF1">
    <property type="entry name" value="POLYSACCHARIDE BIOSYNTHESIS PROTEIN EPSC-RELATED"/>
    <property type="match status" value="1"/>
</dbReference>